<keyword evidence="1" id="KW-0732">Signal</keyword>
<dbReference type="Gene3D" id="3.40.50.1820">
    <property type="entry name" value="alpha/beta hydrolase"/>
    <property type="match status" value="1"/>
</dbReference>
<dbReference type="Proteomes" id="UP000286288">
    <property type="component" value="Unassembled WGS sequence"/>
</dbReference>
<dbReference type="GO" id="GO:0016787">
    <property type="term" value="F:hydrolase activity"/>
    <property type="evidence" value="ECO:0007669"/>
    <property type="project" value="InterPro"/>
</dbReference>
<feature type="domain" description="Esterase Ig-like N-terminal" evidence="3">
    <location>
        <begin position="34"/>
        <end position="150"/>
    </location>
</feature>
<dbReference type="Pfam" id="PF02230">
    <property type="entry name" value="Abhydrolase_2"/>
    <property type="match status" value="1"/>
</dbReference>
<feature type="domain" description="Phospholipase/carboxylesterase/thioesterase" evidence="2">
    <location>
        <begin position="203"/>
        <end position="378"/>
    </location>
</feature>
<dbReference type="InterPro" id="IPR003140">
    <property type="entry name" value="PLipase/COase/thioEstase"/>
</dbReference>
<evidence type="ECO:0000313" key="4">
    <source>
        <dbReference type="EMBL" id="RHK04331.1"/>
    </source>
</evidence>
<dbReference type="SUPFAM" id="SSF53474">
    <property type="entry name" value="alpha/beta-Hydrolases"/>
    <property type="match status" value="1"/>
</dbReference>
<organism evidence="4 5">
    <name type="scientific">Enterococcus casseliflavus</name>
    <name type="common">Enterococcus flavescens</name>
    <dbReference type="NCBI Taxonomy" id="37734"/>
    <lineage>
        <taxon>Bacteria</taxon>
        <taxon>Bacillati</taxon>
        <taxon>Bacillota</taxon>
        <taxon>Bacilli</taxon>
        <taxon>Lactobacillales</taxon>
        <taxon>Enterococcaceae</taxon>
        <taxon>Enterococcus</taxon>
    </lineage>
</organism>
<dbReference type="PANTHER" id="PTHR43037:SF1">
    <property type="entry name" value="BLL1128 PROTEIN"/>
    <property type="match status" value="1"/>
</dbReference>
<evidence type="ECO:0000313" key="5">
    <source>
        <dbReference type="Proteomes" id="UP000286288"/>
    </source>
</evidence>
<dbReference type="InterPro" id="IPR029058">
    <property type="entry name" value="AB_hydrolase_fold"/>
</dbReference>
<dbReference type="InterPro" id="IPR041172">
    <property type="entry name" value="EstA_Ig-like_N"/>
</dbReference>
<reference evidence="4 5" key="1">
    <citation type="submission" date="2018-08" db="EMBL/GenBank/DDBJ databases">
        <title>A genome reference for cultivated species of the human gut microbiota.</title>
        <authorList>
            <person name="Zou Y."/>
            <person name="Xue W."/>
            <person name="Luo G."/>
        </authorList>
    </citation>
    <scope>NUCLEOTIDE SEQUENCE [LARGE SCALE GENOMIC DNA]</scope>
    <source>
        <strain evidence="4 5">AF48-16</strain>
    </source>
</reference>
<dbReference type="EMBL" id="QRMZ01000028">
    <property type="protein sequence ID" value="RHK04331.1"/>
    <property type="molecule type" value="Genomic_DNA"/>
</dbReference>
<sequence length="436" mass="49356">MAPRSKRSLDSSWRFFMTKTETDTPIQITYSVHCQGYDWGPANHKIVIDFGQVIDEQVDASFFEVLGEKEGVDWSTNMSKQIKGKIELKEAYLSDSTGKKQPVELPTTYVALALQVHPDAPLTSPFVFNPQLFLNQKRQTMYTITLKKPLHINGSSLNELVLTNQQFEKTVYEGTERFLQKEFLYEDAEFGEITLHYALFAPKTKGKHPLIILLHGAGEGGTDPEIALLGNKVVAWAEPEVQAMFGGAYLLVPQVPDMWMNDGSGGYTQDGTSKYTRSVSRLIDETVWTFEAIDPTRIYIGGGSNGGFMTINLLLRKPDFFAAAFPICQAYKTQWLDQRQLECPMEIPLWLIHGIHDQVVSFNEHSQSLYATLQAMNHPNLHLTALDAITDETGCYQDDAGAPYRYNDHWAWIPVYNGEIANETQSLFHWLANQKR</sequence>
<dbReference type="InterPro" id="IPR050955">
    <property type="entry name" value="Plant_Biomass_Hydrol_Est"/>
</dbReference>
<accession>A0A415ENW2</accession>
<evidence type="ECO:0000259" key="3">
    <source>
        <dbReference type="Pfam" id="PF18435"/>
    </source>
</evidence>
<evidence type="ECO:0008006" key="6">
    <source>
        <dbReference type="Google" id="ProtNLM"/>
    </source>
</evidence>
<name>A0A415ENW2_ENTCA</name>
<dbReference type="PANTHER" id="PTHR43037">
    <property type="entry name" value="UNNAMED PRODUCT-RELATED"/>
    <property type="match status" value="1"/>
</dbReference>
<gene>
    <name evidence="4" type="ORF">DW084_16215</name>
</gene>
<dbReference type="Gene3D" id="2.60.40.2180">
    <property type="match status" value="1"/>
</dbReference>
<proteinExistence type="predicted"/>
<dbReference type="Pfam" id="PF18435">
    <property type="entry name" value="EstA_Ig_like"/>
    <property type="match status" value="1"/>
</dbReference>
<evidence type="ECO:0000256" key="1">
    <source>
        <dbReference type="ARBA" id="ARBA00022729"/>
    </source>
</evidence>
<dbReference type="AlphaFoldDB" id="A0A415ENW2"/>
<comment type="caution">
    <text evidence="4">The sequence shown here is derived from an EMBL/GenBank/DDBJ whole genome shotgun (WGS) entry which is preliminary data.</text>
</comment>
<protein>
    <recommendedName>
        <fullName evidence="6">Prolyl oligopeptidase family serine peptidase</fullName>
    </recommendedName>
</protein>
<evidence type="ECO:0000259" key="2">
    <source>
        <dbReference type="Pfam" id="PF02230"/>
    </source>
</evidence>